<proteinExistence type="inferred from homology"/>
<dbReference type="InterPro" id="IPR029055">
    <property type="entry name" value="Ntn_hydrolases_N"/>
</dbReference>
<dbReference type="PROSITE" id="PS51257">
    <property type="entry name" value="PROKAR_LIPOPROTEIN"/>
    <property type="match status" value="1"/>
</dbReference>
<keyword evidence="3" id="KW-0865">Zymogen</keyword>
<dbReference type="GO" id="GO:0046872">
    <property type="term" value="F:metal ion binding"/>
    <property type="evidence" value="ECO:0007669"/>
    <property type="project" value="UniProtKB-KW"/>
</dbReference>
<dbReference type="CDD" id="cd03747">
    <property type="entry name" value="Ntn_PGA_like"/>
    <property type="match status" value="1"/>
</dbReference>
<dbReference type="EMBL" id="CP002521">
    <property type="protein sequence ID" value="ADX46116.1"/>
    <property type="molecule type" value="Genomic_DNA"/>
</dbReference>
<feature type="active site" description="Nucleophile" evidence="4">
    <location>
        <position position="302"/>
    </location>
</feature>
<keyword evidence="5" id="KW-0106">Calcium</keyword>
<dbReference type="GO" id="GO:0016811">
    <property type="term" value="F:hydrolase activity, acting on carbon-nitrogen (but not peptide) bonds, in linear amides"/>
    <property type="evidence" value="ECO:0007669"/>
    <property type="project" value="InterPro"/>
</dbReference>
<evidence type="ECO:0000313" key="7">
    <source>
        <dbReference type="Proteomes" id="UP000002482"/>
    </source>
</evidence>
<evidence type="ECO:0000313" key="6">
    <source>
        <dbReference type="EMBL" id="ADX46116.1"/>
    </source>
</evidence>
<dbReference type="GO" id="GO:0017000">
    <property type="term" value="P:antibiotic biosynthetic process"/>
    <property type="evidence" value="ECO:0007669"/>
    <property type="project" value="InterPro"/>
</dbReference>
<protein>
    <submittedName>
        <fullName evidence="6">Peptidase S45 penicillin amidase</fullName>
    </submittedName>
</protein>
<evidence type="ECO:0000256" key="1">
    <source>
        <dbReference type="ARBA" id="ARBA00006586"/>
    </source>
</evidence>
<dbReference type="Gene3D" id="1.10.439.10">
    <property type="entry name" value="Penicillin Amidohydrolase, domain 1"/>
    <property type="match status" value="1"/>
</dbReference>
<dbReference type="Gene3D" id="2.30.120.10">
    <property type="match status" value="1"/>
</dbReference>
<dbReference type="Gene3D" id="1.10.1400.10">
    <property type="match status" value="1"/>
</dbReference>
<evidence type="ECO:0000256" key="3">
    <source>
        <dbReference type="ARBA" id="ARBA00023145"/>
    </source>
</evidence>
<gene>
    <name evidence="6" type="ordered locus">Acav_2204</name>
</gene>
<evidence type="ECO:0000256" key="5">
    <source>
        <dbReference type="PIRSR" id="PIRSR001227-2"/>
    </source>
</evidence>
<keyword evidence="5" id="KW-0479">Metal-binding</keyword>
<accession>F0QBF1</accession>
<dbReference type="Gene3D" id="3.60.20.10">
    <property type="entry name" value="Glutamine Phosphoribosylpyrophosphate, subunit 1, domain 1"/>
    <property type="match status" value="1"/>
</dbReference>
<dbReference type="Proteomes" id="UP000002482">
    <property type="component" value="Chromosome"/>
</dbReference>
<keyword evidence="2" id="KW-0378">Hydrolase</keyword>
<dbReference type="InterPro" id="IPR002692">
    <property type="entry name" value="S45"/>
</dbReference>
<dbReference type="KEGG" id="aaa:Acav_2204"/>
<evidence type="ECO:0000256" key="2">
    <source>
        <dbReference type="ARBA" id="ARBA00022801"/>
    </source>
</evidence>
<dbReference type="SUPFAM" id="SSF56235">
    <property type="entry name" value="N-terminal nucleophile aminohydrolases (Ntn hydrolases)"/>
    <property type="match status" value="1"/>
</dbReference>
<comment type="similarity">
    <text evidence="1">Belongs to the peptidase S45 family.</text>
</comment>
<feature type="binding site" evidence="5">
    <location>
        <position position="385"/>
    </location>
    <ligand>
        <name>Ca(2+)</name>
        <dbReference type="ChEBI" id="CHEBI:29108"/>
    </ligand>
</feature>
<feature type="binding site" evidence="5">
    <location>
        <position position="201"/>
    </location>
    <ligand>
        <name>Ca(2+)</name>
        <dbReference type="ChEBI" id="CHEBI:29108"/>
    </ligand>
</feature>
<comment type="cofactor">
    <cofactor evidence="5">
        <name>Ca(2+)</name>
        <dbReference type="ChEBI" id="CHEBI:29108"/>
    </cofactor>
    <text evidence="5">Binds 1 Ca(2+) ion per dimer.</text>
</comment>
<reference evidence="6" key="1">
    <citation type="submission" date="2011-02" db="EMBL/GenBank/DDBJ databases">
        <title>Complete sequence of Acidovorax avenae subsp. avenae ATCC 19860.</title>
        <authorList>
            <consortium name="US DOE Joint Genome Institute"/>
            <person name="Lucas S."/>
            <person name="Copeland A."/>
            <person name="Lapidus A."/>
            <person name="Cheng J.-F."/>
            <person name="Goodwin L."/>
            <person name="Pitluck S."/>
            <person name="Chertkov O."/>
            <person name="Held B."/>
            <person name="Detter J.C."/>
            <person name="Han C."/>
            <person name="Tapia R."/>
            <person name="Land M."/>
            <person name="Hauser L."/>
            <person name="Kyrpides N."/>
            <person name="Ivanova N."/>
            <person name="Ovchinnikova G."/>
            <person name="Pagani I."/>
            <person name="Gordon S."/>
            <person name="Woyke T."/>
        </authorList>
    </citation>
    <scope>NUCLEOTIDE SEQUENCE</scope>
    <source>
        <strain evidence="6">ATCC 19860</strain>
    </source>
</reference>
<evidence type="ECO:0000256" key="4">
    <source>
        <dbReference type="PIRSR" id="PIRSR001227-1"/>
    </source>
</evidence>
<sequence length="856" mass="93224">MRLRQRKAGSWMRWGAVAAVALTLLGGAVVACYVQSRFPALDGRLSAPGLVEPVEVRRDPSDVTHIHAASAQDAWFAMGYVHAQERAWQLEFNRRLMHGQLSELFGPAALDTDRLMRALDIMGTARRQYAGLPAPAKEALQAYARGIGSFHRSGRALPPEFLLLGVPPLDGKDGRDAWTPEDSVGWALMMALDMGGNWGQEFTRLSLAQSLDTDRLWQLLPPYPGEPPATRVDLAALYRGMGIYRGAGQGAAAAATPPGTSAAASTAMPGMVAALAGDGTRQWLEWSRALVSDAGTNEGKGSNNWVVAGSRTASGKPLLANDPHLGLSAPAIWYYAALHAPEGRAADGARIPPLEVVGATLPGLPFVVLGRTAGVAWGFTNTSPDVQDLYIERIDPENPHRYRTPDGWAAFTERQETIRVKGQPDVAVTLRATRHGPVLSDVVESHGRVLDLHRAVLALRWSALDADNRTVLAGLRLNHARNVEELFDALSDYHSPMQNVVAADTAGRIAFKAVGRVPVRAPGNDLNGVAPAPGWDARYDWQGWLPYAETPQDDGAARGWIATANQRITPEGYPHFLTQDWALPYRHDRIAQQLEAAGKIDMAGMQRLQGDVVSLATRRLLPYLQRALAGHPHPLAGAAAAQLQGFDGAMRADRAAPLVFAAWVDELARGTIGARLGAERFAATYGRRDYRAGLEGILERNDAWWCQPAGCERQSADALGRALDRLAALQGPDPARWQWGRAHPALSVHRPFGSVPALARFFDVQVPSPGDAYTVNVGQYDLGKKDGPFVNRHAASLRAVYDLSDLEASRFIYQTGQSGLVFSPRYRDMRWEWVEGGYRALQLRPSRWPHMLKLLP</sequence>
<dbReference type="MEROPS" id="S45.003"/>
<dbReference type="PANTHER" id="PTHR34218:SF4">
    <property type="entry name" value="ACYL-HOMOSERINE LACTONE ACYLASE QUIP"/>
    <property type="match status" value="1"/>
</dbReference>
<dbReference type="InterPro" id="IPR023343">
    <property type="entry name" value="Penicillin_amidase_dom1"/>
</dbReference>
<dbReference type="AlphaFoldDB" id="F0QBF1"/>
<keyword evidence="7" id="KW-1185">Reference proteome</keyword>
<dbReference type="InterPro" id="IPR014395">
    <property type="entry name" value="Pen/GL7ACA/AHL_acylase"/>
</dbReference>
<dbReference type="PANTHER" id="PTHR34218">
    <property type="entry name" value="PEPTIDASE S45 PENICILLIN AMIDASE"/>
    <property type="match status" value="1"/>
</dbReference>
<dbReference type="HOGENOM" id="CLU_011790_0_1_4"/>
<name>F0QBF1_PARA1</name>
<dbReference type="InterPro" id="IPR043147">
    <property type="entry name" value="Penicillin_amidase_A-knob"/>
</dbReference>
<feature type="binding site" evidence="5">
    <location>
        <position position="388"/>
    </location>
    <ligand>
        <name>Ca(2+)</name>
        <dbReference type="ChEBI" id="CHEBI:29108"/>
    </ligand>
</feature>
<dbReference type="InterPro" id="IPR043146">
    <property type="entry name" value="Penicillin_amidase_N_B-knob"/>
</dbReference>
<organism evidence="6 7">
    <name type="scientific">Paracidovorax avenae (strain ATCC 19860 / DSM 7227 / CCUG 15838 / JCM 20985 / LMG 2117 / NCPPB 1011)</name>
    <name type="common">Acidovorax avenae</name>
    <dbReference type="NCBI Taxonomy" id="643561"/>
    <lineage>
        <taxon>Bacteria</taxon>
        <taxon>Pseudomonadati</taxon>
        <taxon>Pseudomonadota</taxon>
        <taxon>Betaproteobacteria</taxon>
        <taxon>Burkholderiales</taxon>
        <taxon>Comamonadaceae</taxon>
        <taxon>Paracidovorax</taxon>
    </lineage>
</organism>
<dbReference type="Pfam" id="PF01804">
    <property type="entry name" value="Penicil_amidase"/>
    <property type="match status" value="1"/>
</dbReference>
<dbReference type="PIRSF" id="PIRSF001227">
    <property type="entry name" value="Pen_acylase"/>
    <property type="match status" value="1"/>
</dbReference>